<protein>
    <submittedName>
        <fullName evidence="1">Uncharacterized protein</fullName>
    </submittedName>
</protein>
<sequence length="576" mass="62327">MIEFLRTRRSREKKSNIASGKFFYIHLKILHFLLAVISGLLLAAGPGAAEDGQPQNCFGPAPYNCYSIGDIDPSLIGTGMDSMYYAYAAYAWQDFLALNFPAAIGSDGAPTPEPSSTNGLNYNGGEYTTVWETYIEARDLFQDDGSAPPAFGSGHSVPDICLEQARKEGKEGVKVMVSPIAKGRTTSGSDVLDEYIQANRMGPVVDQNGQYARFALNFNETMYDYVVDNTLYTPEGQEAFDTNDPDHSGSPLQWPRGAYSEDVVEDDIGSIMVKAAWKILGGTDDPTRFHRISAYVHNAAGGAFGQEPTVEESCSLETVALVGFHIVHRSNSGPQWIWSTFEHIDNAPWYTDFQQGTPSGSYSFFDPATCPASGGKPGCEINMLPDHPWDPGRTGLDPTQVVRLGVPGFHALLSNYNTRVALYNGYGSGNTVWENYFLVDVQFPTNTLAGTSDIREINPAYPDGLPTPTFLSNSLIETYIQGFMEGDVTSNGNDVPLSDTMQRVNTTTQGSNVDPWSYWGGYGVSGGAQRNTSSCLGCHGDAAMTNGTSSSFVFSLSRAKSPADTGQSRLKGAATQ</sequence>
<gene>
    <name evidence="1" type="ORF">CLV41_103313</name>
</gene>
<dbReference type="Proteomes" id="UP000236959">
    <property type="component" value="Unassembled WGS sequence"/>
</dbReference>
<name>A0A2S3UXR8_9HYPH</name>
<accession>A0A2S3UXR8</accession>
<comment type="caution">
    <text evidence="1">The sequence shown here is derived from an EMBL/GenBank/DDBJ whole genome shotgun (WGS) entry which is preliminary data.</text>
</comment>
<dbReference type="RefSeq" id="WP_103222307.1">
    <property type="nucleotide sequence ID" value="NZ_PPCN01000003.1"/>
</dbReference>
<organism evidence="1 2">
    <name type="scientific">Roseibium marinum</name>
    <dbReference type="NCBI Taxonomy" id="281252"/>
    <lineage>
        <taxon>Bacteria</taxon>
        <taxon>Pseudomonadati</taxon>
        <taxon>Pseudomonadota</taxon>
        <taxon>Alphaproteobacteria</taxon>
        <taxon>Hyphomicrobiales</taxon>
        <taxon>Stappiaceae</taxon>
        <taxon>Roseibium</taxon>
    </lineage>
</organism>
<dbReference type="OrthoDB" id="280897at2"/>
<evidence type="ECO:0000313" key="1">
    <source>
        <dbReference type="EMBL" id="POF32390.1"/>
    </source>
</evidence>
<keyword evidence="2" id="KW-1185">Reference proteome</keyword>
<evidence type="ECO:0000313" key="2">
    <source>
        <dbReference type="Proteomes" id="UP000236959"/>
    </source>
</evidence>
<reference evidence="1 2" key="1">
    <citation type="submission" date="2018-01" db="EMBL/GenBank/DDBJ databases">
        <title>Genomic Encyclopedia of Archaeal and Bacterial Type Strains, Phase II (KMG-II): from individual species to whole genera.</title>
        <authorList>
            <person name="Goeker M."/>
        </authorList>
    </citation>
    <scope>NUCLEOTIDE SEQUENCE [LARGE SCALE GENOMIC DNA]</scope>
    <source>
        <strain evidence="1 2">DSM 17023</strain>
    </source>
</reference>
<proteinExistence type="predicted"/>
<dbReference type="EMBL" id="PPCN01000003">
    <property type="protein sequence ID" value="POF32390.1"/>
    <property type="molecule type" value="Genomic_DNA"/>
</dbReference>
<dbReference type="AlphaFoldDB" id="A0A2S3UXR8"/>